<dbReference type="InterPro" id="IPR004528">
    <property type="entry name" value="KdsB"/>
</dbReference>
<dbReference type="InterPro" id="IPR003329">
    <property type="entry name" value="Cytidylyl_trans"/>
</dbReference>
<dbReference type="RefSeq" id="WP_044219970.1">
    <property type="nucleotide sequence ID" value="NZ_JRYR02000001.1"/>
</dbReference>
<dbReference type="HAMAP" id="MF_00057">
    <property type="entry name" value="KdsB"/>
    <property type="match status" value="1"/>
</dbReference>
<dbReference type="STRING" id="915059.NH26_17225"/>
<dbReference type="AlphaFoldDB" id="A0A1S1Z3U1"/>
<dbReference type="GO" id="GO:0009103">
    <property type="term" value="P:lipopolysaccharide biosynthetic process"/>
    <property type="evidence" value="ECO:0007669"/>
    <property type="project" value="UniProtKB-UniRule"/>
</dbReference>
<evidence type="ECO:0000313" key="7">
    <source>
        <dbReference type="Proteomes" id="UP000179797"/>
    </source>
</evidence>
<dbReference type="PANTHER" id="PTHR42866:SF2">
    <property type="entry name" value="3-DEOXY-MANNO-OCTULOSONATE CYTIDYLYLTRANSFERASE, MITOCHONDRIAL"/>
    <property type="match status" value="1"/>
</dbReference>
<sequence>MRKFLGLIPARYGSSRLEGKPLADICGKPMIQHVYERAKVAIEDVYVATDDLRIVDAVESFGGKVIMTSANHENGTSRCLEALELVNKQTAAGFDAVVNIQGDEPLLEPSTLTELVNSFDDETNFATLVTPVVHQQDLENESEVFVTFDHNKNALYFSRAVIPTVRGKKRSEWMQHTTFYKHLGLYAYTEDALKLFSTLSPTTLEKLESLEQLRWVEHGYQIKVGITEHDSIPVDTKEDLERVRNIMQELV</sequence>
<dbReference type="GO" id="GO:0008690">
    <property type="term" value="F:3-deoxy-manno-octulosonate cytidylyltransferase activity"/>
    <property type="evidence" value="ECO:0007669"/>
    <property type="project" value="UniProtKB-UniRule"/>
</dbReference>
<keyword evidence="7" id="KW-1185">Reference proteome</keyword>
<dbReference type="GO" id="GO:0005829">
    <property type="term" value="C:cytosol"/>
    <property type="evidence" value="ECO:0007669"/>
    <property type="project" value="TreeGrafter"/>
</dbReference>
<comment type="catalytic activity">
    <reaction evidence="5">
        <text>3-deoxy-alpha-D-manno-oct-2-ulosonate + CTP = CMP-3-deoxy-beta-D-manno-octulosonate + diphosphate</text>
        <dbReference type="Rhea" id="RHEA:23448"/>
        <dbReference type="ChEBI" id="CHEBI:33019"/>
        <dbReference type="ChEBI" id="CHEBI:37563"/>
        <dbReference type="ChEBI" id="CHEBI:85986"/>
        <dbReference type="ChEBI" id="CHEBI:85987"/>
        <dbReference type="EC" id="2.7.7.38"/>
    </reaction>
</comment>
<evidence type="ECO:0000256" key="2">
    <source>
        <dbReference type="ARBA" id="ARBA00022679"/>
    </source>
</evidence>
<evidence type="ECO:0000313" key="6">
    <source>
        <dbReference type="EMBL" id="OHX67958.1"/>
    </source>
</evidence>
<evidence type="ECO:0000256" key="3">
    <source>
        <dbReference type="ARBA" id="ARBA00022695"/>
    </source>
</evidence>
<keyword evidence="3 5" id="KW-0548">Nucleotidyltransferase</keyword>
<gene>
    <name evidence="5" type="primary">kdsB</name>
    <name evidence="6" type="ORF">NH26_17225</name>
</gene>
<dbReference type="Pfam" id="PF02348">
    <property type="entry name" value="CTP_transf_3"/>
    <property type="match status" value="1"/>
</dbReference>
<dbReference type="EC" id="2.7.7.38" evidence="5"/>
<keyword evidence="4 5" id="KW-0448">Lipopolysaccharide biosynthesis</keyword>
<dbReference type="SUPFAM" id="SSF53448">
    <property type="entry name" value="Nucleotide-diphospho-sugar transferases"/>
    <property type="match status" value="1"/>
</dbReference>
<organism evidence="6 7">
    <name type="scientific">Flammeovirga pacifica</name>
    <dbReference type="NCBI Taxonomy" id="915059"/>
    <lineage>
        <taxon>Bacteria</taxon>
        <taxon>Pseudomonadati</taxon>
        <taxon>Bacteroidota</taxon>
        <taxon>Cytophagia</taxon>
        <taxon>Cytophagales</taxon>
        <taxon>Flammeovirgaceae</taxon>
        <taxon>Flammeovirga</taxon>
    </lineage>
</organism>
<dbReference type="NCBIfam" id="NF009905">
    <property type="entry name" value="PRK13368.1"/>
    <property type="match status" value="1"/>
</dbReference>
<protein>
    <recommendedName>
        <fullName evidence="5">3-deoxy-manno-octulosonate cytidylyltransferase</fullName>
        <ecNumber evidence="5">2.7.7.38</ecNumber>
    </recommendedName>
    <alternativeName>
        <fullName evidence="5">CMP-2-keto-3-deoxyoctulosonic acid synthase</fullName>
        <shortName evidence="5">CKS</shortName>
        <shortName evidence="5">CMP-KDO synthase</shortName>
    </alternativeName>
</protein>
<dbReference type="NCBIfam" id="NF003950">
    <property type="entry name" value="PRK05450.1-3"/>
    <property type="match status" value="1"/>
</dbReference>
<name>A0A1S1Z3U1_FLAPC</name>
<dbReference type="NCBIfam" id="TIGR00466">
    <property type="entry name" value="kdsB"/>
    <property type="match status" value="1"/>
</dbReference>
<dbReference type="UniPathway" id="UPA00358">
    <property type="reaction ID" value="UER00476"/>
</dbReference>
<dbReference type="InterPro" id="IPR029044">
    <property type="entry name" value="Nucleotide-diphossugar_trans"/>
</dbReference>
<comment type="subcellular location">
    <subcellularLocation>
        <location evidence="5">Cytoplasm</location>
    </subcellularLocation>
    <subcellularLocation>
        <location evidence="1">Membrane</location>
    </subcellularLocation>
</comment>
<evidence type="ECO:0000256" key="1">
    <source>
        <dbReference type="ARBA" id="ARBA00004370"/>
    </source>
</evidence>
<dbReference type="FunFam" id="3.90.550.10:FF:000011">
    <property type="entry name" value="3-deoxy-manno-octulosonate cytidylyltransferase"/>
    <property type="match status" value="1"/>
</dbReference>
<comment type="caution">
    <text evidence="6">The sequence shown here is derived from an EMBL/GenBank/DDBJ whole genome shotgun (WGS) entry which is preliminary data.</text>
</comment>
<comment type="function">
    <text evidence="5">Activates KDO (a required 8-carbon sugar) for incorporation into bacterial lipopolysaccharide in Gram-negative bacteria.</text>
</comment>
<proteinExistence type="inferred from homology"/>
<dbReference type="PANTHER" id="PTHR42866">
    <property type="entry name" value="3-DEOXY-MANNO-OCTULOSONATE CYTIDYLYLTRANSFERASE"/>
    <property type="match status" value="1"/>
</dbReference>
<keyword evidence="2 5" id="KW-0808">Transferase</keyword>
<dbReference type="Proteomes" id="UP000179797">
    <property type="component" value="Unassembled WGS sequence"/>
</dbReference>
<evidence type="ECO:0000256" key="4">
    <source>
        <dbReference type="ARBA" id="ARBA00022985"/>
    </source>
</evidence>
<comment type="pathway">
    <text evidence="5">Nucleotide-sugar biosynthesis; CMP-3-deoxy-D-manno-octulosonate biosynthesis; CMP-3-deoxy-D-manno-octulosonate from 3-deoxy-D-manno-octulosonate and CTP: step 1/1.</text>
</comment>
<dbReference type="GO" id="GO:0016020">
    <property type="term" value="C:membrane"/>
    <property type="evidence" value="ECO:0007669"/>
    <property type="project" value="UniProtKB-SubCell"/>
</dbReference>
<evidence type="ECO:0000256" key="5">
    <source>
        <dbReference type="HAMAP-Rule" id="MF_00057"/>
    </source>
</evidence>
<dbReference type="EMBL" id="JRYR02000001">
    <property type="protein sequence ID" value="OHX67958.1"/>
    <property type="molecule type" value="Genomic_DNA"/>
</dbReference>
<reference evidence="6 7" key="1">
    <citation type="journal article" date="2012" name="Int. J. Syst. Evol. Microbiol.">
        <title>Flammeovirga pacifica sp. nov., isolated from deep-sea sediment.</title>
        <authorList>
            <person name="Xu H."/>
            <person name="Fu Y."/>
            <person name="Yang N."/>
            <person name="Ding Z."/>
            <person name="Lai Q."/>
            <person name="Zeng R."/>
        </authorList>
    </citation>
    <scope>NUCLEOTIDE SEQUENCE [LARGE SCALE GENOMIC DNA]</scope>
    <source>
        <strain evidence="7">DSM 24597 / LMG 26175 / WPAGA1</strain>
    </source>
</reference>
<keyword evidence="5" id="KW-0963">Cytoplasm</keyword>
<dbReference type="CDD" id="cd02517">
    <property type="entry name" value="CMP-KDO-Synthetase"/>
    <property type="match status" value="1"/>
</dbReference>
<comment type="similarity">
    <text evidence="5">Belongs to the KdsB family.</text>
</comment>
<accession>A0A1S1Z3U1</accession>
<dbReference type="Gene3D" id="3.90.550.10">
    <property type="entry name" value="Spore Coat Polysaccharide Biosynthesis Protein SpsA, Chain A"/>
    <property type="match status" value="1"/>
</dbReference>
<dbReference type="NCBIfam" id="NF003952">
    <property type="entry name" value="PRK05450.1-5"/>
    <property type="match status" value="1"/>
</dbReference>
<dbReference type="OrthoDB" id="9815559at2"/>
<dbReference type="GO" id="GO:0033468">
    <property type="term" value="P:CMP-keto-3-deoxy-D-manno-octulosonic acid biosynthetic process"/>
    <property type="evidence" value="ECO:0007669"/>
    <property type="project" value="UniProtKB-UniRule"/>
</dbReference>